<name>A0ABS3UW15_9ACTN</name>
<accession>A0ABS3UW15</accession>
<comment type="caution">
    <text evidence="1">The sequence shown here is derived from an EMBL/GenBank/DDBJ whole genome shotgun (WGS) entry which is preliminary data.</text>
</comment>
<evidence type="ECO:0000313" key="1">
    <source>
        <dbReference type="EMBL" id="MBO3742773.1"/>
    </source>
</evidence>
<dbReference type="EMBL" id="JAGFNS010000031">
    <property type="protein sequence ID" value="MBO3742773.1"/>
    <property type="molecule type" value="Genomic_DNA"/>
</dbReference>
<dbReference type="Proteomes" id="UP000679690">
    <property type="component" value="Unassembled WGS sequence"/>
</dbReference>
<protein>
    <recommendedName>
        <fullName evidence="3">Ig-like domain-containing protein</fullName>
    </recommendedName>
</protein>
<keyword evidence="2" id="KW-1185">Reference proteome</keyword>
<proteinExistence type="predicted"/>
<evidence type="ECO:0008006" key="3">
    <source>
        <dbReference type="Google" id="ProtNLM"/>
    </source>
</evidence>
<reference evidence="1 2" key="1">
    <citation type="submission" date="2021-03" db="EMBL/GenBank/DDBJ databases">
        <title>Actinoplanes flavus sp. nov., a novel actinomycete isolated from Coconut Palm rhizosphere soil.</title>
        <authorList>
            <person name="Luo X."/>
        </authorList>
    </citation>
    <scope>NUCLEOTIDE SEQUENCE [LARGE SCALE GENOMIC DNA]</scope>
    <source>
        <strain evidence="1 2">NEAU-H7</strain>
    </source>
</reference>
<sequence length="174" mass="18598">MIKDHQNQGRDASDKRNGGLRLRNVVAHAKRISRTSVAVTAAIFLALMGGASPAQAGDAPGGPSGNGNNCTEPLTRITTSGSTIKFNGYLRCEIPLSYTLQIVYQRKGGSSLYSNQKVCRQGTGQYDCGLTGVTKTLTDSFSGQQDWCMSTFADVPGSDGKSKRYVSTLKCIKH</sequence>
<evidence type="ECO:0000313" key="2">
    <source>
        <dbReference type="Proteomes" id="UP000679690"/>
    </source>
</evidence>
<organism evidence="1 2">
    <name type="scientific">Actinoplanes flavus</name>
    <dbReference type="NCBI Taxonomy" id="2820290"/>
    <lineage>
        <taxon>Bacteria</taxon>
        <taxon>Bacillati</taxon>
        <taxon>Actinomycetota</taxon>
        <taxon>Actinomycetes</taxon>
        <taxon>Micromonosporales</taxon>
        <taxon>Micromonosporaceae</taxon>
        <taxon>Actinoplanes</taxon>
    </lineage>
</organism>
<gene>
    <name evidence="1" type="ORF">J5X75_35220</name>
</gene>
<dbReference type="RefSeq" id="WP_208471970.1">
    <property type="nucleotide sequence ID" value="NZ_JAGFNS010000031.1"/>
</dbReference>